<dbReference type="STRING" id="77044.A0A1S7UJ86"/>
<evidence type="ECO:0000259" key="2">
    <source>
        <dbReference type="PROSITE" id="PS50172"/>
    </source>
</evidence>
<dbReference type="InterPro" id="IPR036420">
    <property type="entry name" value="BRCT_dom_sf"/>
</dbReference>
<dbReference type="OrthoDB" id="427711at2759"/>
<sequence>MPSTPSSSSSSKAAPVPAPTAATTTTTTTATATATTTTAAATAGRSSNNGGSSSSGVRRAAEPVYGRAFDPWNSSSTGHQRAENALGASTGWRDSRNRKLMGQFAGGAGGGGGGADGHMSDTAGEGSAHWDPRARAIVAPAARERGARCSVLDMLANPGAMKTSSSSLSSSSFAPPPLSGGTTTTTMTTTIMEARRPESRREGRSSGGDSAVATATDGGEEEPPQRRQQQQRRRIFDGVVVYLNGSTHPLISDHKLRHVLAEHGGSMSSHLGRRKVTHVILGRPAAPGGYGRGAGGGLAGGKLQREISKLGGPGVKYVSVQWVLESIKAGKRLPEARFVDLKIASKGQQSVYGLYSRHKDTPPAAIDEDQPPPSGQA</sequence>
<feature type="region of interest" description="Disordered" evidence="1">
    <location>
        <begin position="353"/>
        <end position="377"/>
    </location>
</feature>
<gene>
    <name evidence="3" type="ORF">SAMD00023353_0403520</name>
</gene>
<feature type="region of interest" description="Disordered" evidence="1">
    <location>
        <begin position="160"/>
        <end position="233"/>
    </location>
</feature>
<feature type="region of interest" description="Disordered" evidence="1">
    <location>
        <begin position="1"/>
        <end position="129"/>
    </location>
</feature>
<proteinExistence type="predicted"/>
<keyword evidence="4" id="KW-1185">Reference proteome</keyword>
<feature type="compositionally biased region" description="Basic and acidic residues" evidence="1">
    <location>
        <begin position="193"/>
        <end position="204"/>
    </location>
</feature>
<dbReference type="Proteomes" id="UP000054516">
    <property type="component" value="Unassembled WGS sequence"/>
</dbReference>
<feature type="compositionally biased region" description="Gly residues" evidence="1">
    <location>
        <begin position="104"/>
        <end position="116"/>
    </location>
</feature>
<dbReference type="PROSITE" id="PS50172">
    <property type="entry name" value="BRCT"/>
    <property type="match status" value="1"/>
</dbReference>
<organism evidence="3">
    <name type="scientific">Rosellinia necatrix</name>
    <name type="common">White root-rot fungus</name>
    <dbReference type="NCBI Taxonomy" id="77044"/>
    <lineage>
        <taxon>Eukaryota</taxon>
        <taxon>Fungi</taxon>
        <taxon>Dikarya</taxon>
        <taxon>Ascomycota</taxon>
        <taxon>Pezizomycotina</taxon>
        <taxon>Sordariomycetes</taxon>
        <taxon>Xylariomycetidae</taxon>
        <taxon>Xylariales</taxon>
        <taxon>Xylariaceae</taxon>
        <taxon>Rosellinia</taxon>
    </lineage>
</organism>
<dbReference type="InterPro" id="IPR001357">
    <property type="entry name" value="BRCT_dom"/>
</dbReference>
<dbReference type="Gene3D" id="3.40.50.10190">
    <property type="entry name" value="BRCT domain"/>
    <property type="match status" value="1"/>
</dbReference>
<reference evidence="3" key="1">
    <citation type="submission" date="2016-03" db="EMBL/GenBank/DDBJ databases">
        <title>Draft genome sequence of Rosellinia necatrix.</title>
        <authorList>
            <person name="Kanematsu S."/>
        </authorList>
    </citation>
    <scope>NUCLEOTIDE SEQUENCE [LARGE SCALE GENOMIC DNA]</scope>
    <source>
        <strain evidence="3">W97</strain>
    </source>
</reference>
<evidence type="ECO:0000256" key="1">
    <source>
        <dbReference type="SAM" id="MobiDB-lite"/>
    </source>
</evidence>
<dbReference type="EMBL" id="DF977449">
    <property type="protein sequence ID" value="GAP83319.1"/>
    <property type="molecule type" value="Genomic_DNA"/>
</dbReference>
<dbReference type="AlphaFoldDB" id="A0A1S7UJ86"/>
<evidence type="ECO:0000313" key="3">
    <source>
        <dbReference type="EMBL" id="GAP83319.1"/>
    </source>
</evidence>
<feature type="compositionally biased region" description="Low complexity" evidence="1">
    <location>
        <begin position="1"/>
        <end position="58"/>
    </location>
</feature>
<protein>
    <submittedName>
        <fullName evidence="3">Putative BRCA1 C Terminus domain-containing protein</fullName>
    </submittedName>
</protein>
<evidence type="ECO:0000313" key="4">
    <source>
        <dbReference type="Proteomes" id="UP000054516"/>
    </source>
</evidence>
<dbReference type="SUPFAM" id="SSF52113">
    <property type="entry name" value="BRCT domain"/>
    <property type="match status" value="1"/>
</dbReference>
<accession>A0A1S7UJ86</accession>
<feature type="domain" description="BRCT" evidence="2">
    <location>
        <begin position="231"/>
        <end position="340"/>
    </location>
</feature>
<dbReference type="OMA" id="VSDHRLK"/>
<name>A0A1S7UJ86_ROSNE</name>